<name>A0A381PK22_9ZZZZ</name>
<proteinExistence type="predicted"/>
<accession>A0A381PK22</accession>
<sequence>MRDRSAYAQGGPVAQWLEQATHNRSVAGSIPARPTIPLVVSVGILGLCLPG</sequence>
<organism evidence="1">
    <name type="scientific">marine metagenome</name>
    <dbReference type="NCBI Taxonomy" id="408172"/>
    <lineage>
        <taxon>unclassified sequences</taxon>
        <taxon>metagenomes</taxon>
        <taxon>ecological metagenomes</taxon>
    </lineage>
</organism>
<dbReference type="EMBL" id="UINC01001008">
    <property type="protein sequence ID" value="SUZ67341.1"/>
    <property type="molecule type" value="Genomic_DNA"/>
</dbReference>
<evidence type="ECO:0000313" key="1">
    <source>
        <dbReference type="EMBL" id="SUZ67341.1"/>
    </source>
</evidence>
<dbReference type="AlphaFoldDB" id="A0A381PK22"/>
<reference evidence="1" key="1">
    <citation type="submission" date="2018-05" db="EMBL/GenBank/DDBJ databases">
        <authorList>
            <person name="Lanie J.A."/>
            <person name="Ng W.-L."/>
            <person name="Kazmierczak K.M."/>
            <person name="Andrzejewski T.M."/>
            <person name="Davidsen T.M."/>
            <person name="Wayne K.J."/>
            <person name="Tettelin H."/>
            <person name="Glass J.I."/>
            <person name="Rusch D."/>
            <person name="Podicherti R."/>
            <person name="Tsui H.-C.T."/>
            <person name="Winkler M.E."/>
        </authorList>
    </citation>
    <scope>NUCLEOTIDE SEQUENCE</scope>
</reference>
<protein>
    <submittedName>
        <fullName evidence="1">Uncharacterized protein</fullName>
    </submittedName>
</protein>
<gene>
    <name evidence="1" type="ORF">METZ01_LOCUS20195</name>
</gene>
<dbReference type="AntiFam" id="ANF00010">
    <property type="entry name" value="tRNA translation"/>
</dbReference>